<protein>
    <submittedName>
        <fullName evidence="1">Uncharacterized protein</fullName>
    </submittedName>
</protein>
<sequence>MQNHLNRRGEARVQVIFISRIRPLVPIVQTTGDVLEWTWPSYFGSNELRVSLHHGSGILQLICEICLTNHLVKLVSLRLSFPTINSVHPTMIWKLCLENLFRLNWIAFSASPSPWKAESDSKPVLGYRSGVATL</sequence>
<dbReference type="AlphaFoldDB" id="A0A3S5AMN6"/>
<name>A0A3S5AMN6_9PLAT</name>
<organism evidence="1 2">
    <name type="scientific">Protopolystoma xenopodis</name>
    <dbReference type="NCBI Taxonomy" id="117903"/>
    <lineage>
        <taxon>Eukaryota</taxon>
        <taxon>Metazoa</taxon>
        <taxon>Spiralia</taxon>
        <taxon>Lophotrochozoa</taxon>
        <taxon>Platyhelminthes</taxon>
        <taxon>Monogenea</taxon>
        <taxon>Polyopisthocotylea</taxon>
        <taxon>Polystomatidea</taxon>
        <taxon>Polystomatidae</taxon>
        <taxon>Protopolystoma</taxon>
    </lineage>
</organism>
<gene>
    <name evidence="1" type="ORF">PXEA_LOCUS26718</name>
</gene>
<accession>A0A3S5AMN6</accession>
<keyword evidence="2" id="KW-1185">Reference proteome</keyword>
<proteinExistence type="predicted"/>
<evidence type="ECO:0000313" key="2">
    <source>
        <dbReference type="Proteomes" id="UP000784294"/>
    </source>
</evidence>
<reference evidence="1" key="1">
    <citation type="submission" date="2018-11" db="EMBL/GenBank/DDBJ databases">
        <authorList>
            <consortium name="Pathogen Informatics"/>
        </authorList>
    </citation>
    <scope>NUCLEOTIDE SEQUENCE</scope>
</reference>
<dbReference type="EMBL" id="CAAALY010245496">
    <property type="protein sequence ID" value="VEL33278.1"/>
    <property type="molecule type" value="Genomic_DNA"/>
</dbReference>
<comment type="caution">
    <text evidence="1">The sequence shown here is derived from an EMBL/GenBank/DDBJ whole genome shotgun (WGS) entry which is preliminary data.</text>
</comment>
<dbReference type="Proteomes" id="UP000784294">
    <property type="component" value="Unassembled WGS sequence"/>
</dbReference>
<evidence type="ECO:0000313" key="1">
    <source>
        <dbReference type="EMBL" id="VEL33278.1"/>
    </source>
</evidence>